<name>A0ABN3Y5M2_9ACTN</name>
<feature type="compositionally biased region" description="Gly residues" evidence="1">
    <location>
        <begin position="220"/>
        <end position="230"/>
    </location>
</feature>
<sequence length="318" mass="31590">MVLCGAMLAPALLAGGLLAVELTGYEAILRSAIADPDPGISGRTDSPQGGHGEQESAGRSREGAWGSDGLSEEAEGLQGPVHDGERPSGTTPHADAGSGDALGAGGEEEAPSGPDNGALAPAGGPALDMAAPVPGAVAVVPVVVGPVPDGLFRARLVPSPLRPDQVYGGWVLVAAGADGVDTPHEIGATDPTGDLGDAPGNGGEFGSGGPVGADSADDAGGAGEPVGGTPGMAYPDAFVPVRIHPGSTGAHRRTGEESAMPFRPWLERVVPVAEPRVMRTVPVPPWRERSSPRTAGRSPSEGTLKAARRAPEAVGRAS</sequence>
<evidence type="ECO:0000313" key="2">
    <source>
        <dbReference type="EMBL" id="GAA3019582.1"/>
    </source>
</evidence>
<keyword evidence="3" id="KW-1185">Reference proteome</keyword>
<reference evidence="2 3" key="1">
    <citation type="journal article" date="2019" name="Int. J. Syst. Evol. Microbiol.">
        <title>The Global Catalogue of Microorganisms (GCM) 10K type strain sequencing project: providing services to taxonomists for standard genome sequencing and annotation.</title>
        <authorList>
            <consortium name="The Broad Institute Genomics Platform"/>
            <consortium name="The Broad Institute Genome Sequencing Center for Infectious Disease"/>
            <person name="Wu L."/>
            <person name="Ma J."/>
        </authorList>
    </citation>
    <scope>NUCLEOTIDE SEQUENCE [LARGE SCALE GENOMIC DNA]</scope>
    <source>
        <strain evidence="2 3">JCM 3106</strain>
    </source>
</reference>
<evidence type="ECO:0000256" key="1">
    <source>
        <dbReference type="SAM" id="MobiDB-lite"/>
    </source>
</evidence>
<comment type="caution">
    <text evidence="2">The sequence shown here is derived from an EMBL/GenBank/DDBJ whole genome shotgun (WGS) entry which is preliminary data.</text>
</comment>
<evidence type="ECO:0000313" key="3">
    <source>
        <dbReference type="Proteomes" id="UP001499930"/>
    </source>
</evidence>
<feature type="region of interest" description="Disordered" evidence="1">
    <location>
        <begin position="189"/>
        <end position="234"/>
    </location>
</feature>
<feature type="region of interest" description="Disordered" evidence="1">
    <location>
        <begin position="34"/>
        <end position="123"/>
    </location>
</feature>
<dbReference type="Proteomes" id="UP001499930">
    <property type="component" value="Unassembled WGS sequence"/>
</dbReference>
<dbReference type="EMBL" id="BAAAWD010000014">
    <property type="protein sequence ID" value="GAA3019582.1"/>
    <property type="molecule type" value="Genomic_DNA"/>
</dbReference>
<feature type="compositionally biased region" description="Low complexity" evidence="1">
    <location>
        <begin position="111"/>
        <end position="123"/>
    </location>
</feature>
<dbReference type="RefSeq" id="WP_344899349.1">
    <property type="nucleotide sequence ID" value="NZ_BAAAWD010000014.1"/>
</dbReference>
<accession>A0ABN3Y5M2</accession>
<feature type="region of interest" description="Disordered" evidence="1">
    <location>
        <begin position="282"/>
        <end position="318"/>
    </location>
</feature>
<feature type="compositionally biased region" description="Basic and acidic residues" evidence="1">
    <location>
        <begin position="52"/>
        <end position="62"/>
    </location>
</feature>
<feature type="compositionally biased region" description="Gly residues" evidence="1">
    <location>
        <begin position="199"/>
        <end position="211"/>
    </location>
</feature>
<gene>
    <name evidence="2" type="ORF">GCM10017559_49700</name>
</gene>
<protein>
    <submittedName>
        <fullName evidence="2">Uncharacterized protein</fullName>
    </submittedName>
</protein>
<proteinExistence type="predicted"/>
<organism evidence="2 3">
    <name type="scientific">Streptosporangium longisporum</name>
    <dbReference type="NCBI Taxonomy" id="46187"/>
    <lineage>
        <taxon>Bacteria</taxon>
        <taxon>Bacillati</taxon>
        <taxon>Actinomycetota</taxon>
        <taxon>Actinomycetes</taxon>
        <taxon>Streptosporangiales</taxon>
        <taxon>Streptosporangiaceae</taxon>
        <taxon>Streptosporangium</taxon>
    </lineage>
</organism>